<dbReference type="GO" id="GO:0016779">
    <property type="term" value="F:nucleotidyltransferase activity"/>
    <property type="evidence" value="ECO:0007669"/>
    <property type="project" value="UniProtKB-KW"/>
</dbReference>
<keyword evidence="8" id="KW-1185">Reference proteome</keyword>
<protein>
    <recommendedName>
        <fullName evidence="6">Murine leukemia virus integrase C-terminal domain-containing protein</fullName>
    </recommendedName>
</protein>
<dbReference type="Gene3D" id="2.30.30.850">
    <property type="match status" value="1"/>
</dbReference>
<evidence type="ECO:0000256" key="1">
    <source>
        <dbReference type="ARBA" id="ARBA00022679"/>
    </source>
</evidence>
<keyword evidence="4" id="KW-0255">Endonuclease</keyword>
<keyword evidence="2" id="KW-0548">Nucleotidyltransferase</keyword>
<evidence type="ECO:0000313" key="7">
    <source>
        <dbReference type="Ensembl" id="ENSSHBP00005001098.1"/>
    </source>
</evidence>
<evidence type="ECO:0000256" key="2">
    <source>
        <dbReference type="ARBA" id="ARBA00022695"/>
    </source>
</evidence>
<dbReference type="GO" id="GO:0016787">
    <property type="term" value="F:hydrolase activity"/>
    <property type="evidence" value="ECO:0007669"/>
    <property type="project" value="UniProtKB-KW"/>
</dbReference>
<accession>A0A672THL3</accession>
<dbReference type="Proteomes" id="UP000472266">
    <property type="component" value="Chromosome 13"/>
</dbReference>
<dbReference type="GeneTree" id="ENSGT01120000272002"/>
<reference evidence="7" key="3">
    <citation type="submission" date="2025-09" db="UniProtKB">
        <authorList>
            <consortium name="Ensembl"/>
        </authorList>
    </citation>
    <scope>IDENTIFICATION</scope>
</reference>
<evidence type="ECO:0000313" key="8">
    <source>
        <dbReference type="Proteomes" id="UP000472266"/>
    </source>
</evidence>
<keyword evidence="5" id="KW-0378">Hydrolase</keyword>
<evidence type="ECO:0000256" key="5">
    <source>
        <dbReference type="ARBA" id="ARBA00022801"/>
    </source>
</evidence>
<dbReference type="AlphaFoldDB" id="A0A672THL3"/>
<dbReference type="GO" id="GO:0004519">
    <property type="term" value="F:endonuclease activity"/>
    <property type="evidence" value="ECO:0007669"/>
    <property type="project" value="UniProtKB-KW"/>
</dbReference>
<organism evidence="7 8">
    <name type="scientific">Strigops habroptila</name>
    <name type="common">Kakapo</name>
    <dbReference type="NCBI Taxonomy" id="2489341"/>
    <lineage>
        <taxon>Eukaryota</taxon>
        <taxon>Metazoa</taxon>
        <taxon>Chordata</taxon>
        <taxon>Craniata</taxon>
        <taxon>Vertebrata</taxon>
        <taxon>Euteleostomi</taxon>
        <taxon>Archelosauria</taxon>
        <taxon>Archosauria</taxon>
        <taxon>Dinosauria</taxon>
        <taxon>Saurischia</taxon>
        <taxon>Theropoda</taxon>
        <taxon>Coelurosauria</taxon>
        <taxon>Aves</taxon>
        <taxon>Neognathae</taxon>
        <taxon>Neoaves</taxon>
        <taxon>Telluraves</taxon>
        <taxon>Australaves</taxon>
        <taxon>Psittaciformes</taxon>
        <taxon>Psittacidae</taxon>
        <taxon>Strigops</taxon>
    </lineage>
</organism>
<dbReference type="InParanoid" id="A0A672THL3"/>
<reference evidence="7 8" key="1">
    <citation type="submission" date="2019-11" db="EMBL/GenBank/DDBJ databases">
        <title>Strigops habroptila (kakapo) genome, bStrHab1, primary haplotype, v2.</title>
        <authorList>
            <person name="Jarvis E.D."/>
            <person name="Howard J."/>
            <person name="Rhie A."/>
            <person name="Phillippy A."/>
            <person name="Korlach J."/>
            <person name="Digby A."/>
            <person name="Iorns D."/>
            <person name="Eason D."/>
            <person name="Robertson B."/>
            <person name="Raemaekers T."/>
            <person name="Howe K."/>
            <person name="Lewin H."/>
            <person name="Damas J."/>
            <person name="Hastie A."/>
            <person name="Tracey A."/>
            <person name="Chow W."/>
            <person name="Fedrigo O."/>
        </authorList>
    </citation>
    <scope>NUCLEOTIDE SEQUENCE [LARGE SCALE GENOMIC DNA]</scope>
</reference>
<keyword evidence="3" id="KW-0540">Nuclease</keyword>
<dbReference type="InterPro" id="IPR040643">
    <property type="entry name" value="MLVIN_C"/>
</dbReference>
<dbReference type="OMA" id="AHRITTW"/>
<dbReference type="Pfam" id="PF18697">
    <property type="entry name" value="MLVIN_C"/>
    <property type="match status" value="1"/>
</dbReference>
<evidence type="ECO:0000256" key="4">
    <source>
        <dbReference type="ARBA" id="ARBA00022759"/>
    </source>
</evidence>
<dbReference type="Ensembl" id="ENSSHBT00005001332.1">
    <property type="protein sequence ID" value="ENSSHBP00005001098.1"/>
    <property type="gene ID" value="ENSSHBG00005001002.1"/>
</dbReference>
<name>A0A672THL3_STRHB</name>
<evidence type="ECO:0000259" key="6">
    <source>
        <dbReference type="Pfam" id="PF18697"/>
    </source>
</evidence>
<proteinExistence type="predicted"/>
<feature type="domain" description="Murine leukemia virus integrase C-terminal" evidence="6">
    <location>
        <begin position="24"/>
        <end position="73"/>
    </location>
</feature>
<keyword evidence="1" id="KW-0808">Transferase</keyword>
<reference evidence="7" key="2">
    <citation type="submission" date="2025-08" db="UniProtKB">
        <authorList>
            <consortium name="Ensembl"/>
        </authorList>
    </citation>
    <scope>IDENTIFICATION</scope>
</reference>
<evidence type="ECO:0000256" key="3">
    <source>
        <dbReference type="ARBA" id="ARBA00022722"/>
    </source>
</evidence>
<sequence>MLYGQPYTVQYQGEDLNQVGEGYAGDWIYIKSFTGHLLGEKWKGPYQTLLTTYTAVKAHRITTWLHYSKIKKAPAPEKSTVTWKAELIGPTSVHLRQ</sequence>